<gene>
    <name evidence="1" type="ORF">SAMN02983003_3160</name>
</gene>
<dbReference type="RefSeq" id="WP_072345238.1">
    <property type="nucleotide sequence ID" value="NZ_FPKU01000003.1"/>
</dbReference>
<dbReference type="Proteomes" id="UP000183447">
    <property type="component" value="Unassembled WGS sequence"/>
</dbReference>
<protein>
    <submittedName>
        <fullName evidence="1">Uncharacterized protein</fullName>
    </submittedName>
</protein>
<dbReference type="OrthoDB" id="7858662at2"/>
<organism evidence="1 2">
    <name type="scientific">Devosia enhydra</name>
    <dbReference type="NCBI Taxonomy" id="665118"/>
    <lineage>
        <taxon>Bacteria</taxon>
        <taxon>Pseudomonadati</taxon>
        <taxon>Pseudomonadota</taxon>
        <taxon>Alphaproteobacteria</taxon>
        <taxon>Hyphomicrobiales</taxon>
        <taxon>Devosiaceae</taxon>
        <taxon>Devosia</taxon>
    </lineage>
</organism>
<keyword evidence="2" id="KW-1185">Reference proteome</keyword>
<evidence type="ECO:0000313" key="1">
    <source>
        <dbReference type="EMBL" id="SFZ85988.1"/>
    </source>
</evidence>
<accession>A0A1K2I2K6</accession>
<dbReference type="EMBL" id="FPKU01000003">
    <property type="protein sequence ID" value="SFZ85988.1"/>
    <property type="molecule type" value="Genomic_DNA"/>
</dbReference>
<dbReference type="STRING" id="665118.SAMN02983003_3160"/>
<evidence type="ECO:0000313" key="2">
    <source>
        <dbReference type="Proteomes" id="UP000183447"/>
    </source>
</evidence>
<name>A0A1K2I2K6_9HYPH</name>
<proteinExistence type="predicted"/>
<dbReference type="AlphaFoldDB" id="A0A1K2I2K6"/>
<reference evidence="1 2" key="1">
    <citation type="submission" date="2016-11" db="EMBL/GenBank/DDBJ databases">
        <authorList>
            <person name="Jaros S."/>
            <person name="Januszkiewicz K."/>
            <person name="Wedrychowicz H."/>
        </authorList>
    </citation>
    <scope>NUCLEOTIDE SEQUENCE [LARGE SCALE GENOMIC DNA]</scope>
    <source>
        <strain evidence="1 2">ATCC 23634</strain>
    </source>
</reference>
<sequence length="99" mass="11155">MTSYAEFVDHDVRLIILKALADETNRSLNDSLLQAVLETFGHSKTRDYVRNQITWLEAEVGAVKTRPAGSTIIATLTQDGLDHVEHRRVLQGVKRPSLR</sequence>